<feature type="signal peptide" evidence="1">
    <location>
        <begin position="1"/>
        <end position="25"/>
    </location>
</feature>
<organism evidence="2 3">
    <name type="scientific">Alkanindiges illinoisensis</name>
    <dbReference type="NCBI Taxonomy" id="197183"/>
    <lineage>
        <taxon>Bacteria</taxon>
        <taxon>Pseudomonadati</taxon>
        <taxon>Pseudomonadota</taxon>
        <taxon>Gammaproteobacteria</taxon>
        <taxon>Moraxellales</taxon>
        <taxon>Moraxellaceae</taxon>
        <taxon>Alkanindiges</taxon>
    </lineage>
</organism>
<gene>
    <name evidence="2" type="ORF">E2B99_02560</name>
</gene>
<dbReference type="SUPFAM" id="SSF55895">
    <property type="entry name" value="Ribonuclease Rh-like"/>
    <property type="match status" value="1"/>
</dbReference>
<evidence type="ECO:0000313" key="3">
    <source>
        <dbReference type="Proteomes" id="UP000297834"/>
    </source>
</evidence>
<dbReference type="STRING" id="1120977.GCA_000619845_02815"/>
<dbReference type="RefSeq" id="WP_134243425.1">
    <property type="nucleotide sequence ID" value="NZ_SNTY01000010.1"/>
</dbReference>
<name>A0A4Y7XER9_9GAMM</name>
<dbReference type="Gene3D" id="3.90.730.10">
    <property type="entry name" value="Ribonuclease T2-like"/>
    <property type="match status" value="1"/>
</dbReference>
<dbReference type="InterPro" id="IPR036430">
    <property type="entry name" value="RNase_T2-like_sf"/>
</dbReference>
<reference evidence="2 3" key="1">
    <citation type="submission" date="2019-03" db="EMBL/GenBank/DDBJ databases">
        <title>Alkanindiges illinoisensis: a potential pathogenic isolated from ascites of a gastric cancer patient with abdominal metastasis.</title>
        <authorList>
            <person name="Hu X."/>
            <person name="Yang B."/>
            <person name="Yan X."/>
            <person name="Lin L."/>
            <person name="Zhao H."/>
            <person name="Zhou F."/>
            <person name="Su B."/>
            <person name="Chen J."/>
            <person name="Rui Y."/>
            <person name="Wang Q."/>
            <person name="Zheng L."/>
        </authorList>
    </citation>
    <scope>NUCLEOTIDE SEQUENCE [LARGE SCALE GENOMIC DNA]</scope>
    <source>
        <strain evidence="2 3">NFYY 23406</strain>
    </source>
</reference>
<feature type="chain" id="PRO_5021321344" evidence="1">
    <location>
        <begin position="26"/>
        <end position="219"/>
    </location>
</feature>
<dbReference type="Proteomes" id="UP000297834">
    <property type="component" value="Unassembled WGS sequence"/>
</dbReference>
<protein>
    <submittedName>
        <fullName evidence="2">Ribonuclease I</fullName>
    </submittedName>
</protein>
<proteinExistence type="predicted"/>
<evidence type="ECO:0000313" key="2">
    <source>
        <dbReference type="EMBL" id="TEU30242.1"/>
    </source>
</evidence>
<dbReference type="OrthoDB" id="6656643at2"/>
<sequence length="219" mass="24291">MKLRHTLLGTVSAFCVLSLTQQVMGAENVRPQRFTLVIHMSPAMCALDPSKRQLRQCQEGFSLTIASLKPEVPASDADKCASRTPAALNPLQARVVERVMPDERLRQEDWQRNGGCTGMSPSTYFRTIANYAGRLRVPPEFNASKEITMQRSSLIRQLQMLNSTLPADGIQLRCVQTARFNAPVLTEMRVCYNSQGQYVSCPATIRSNCPATFIVQGAP</sequence>
<dbReference type="GO" id="GO:0033897">
    <property type="term" value="F:ribonuclease T2 activity"/>
    <property type="evidence" value="ECO:0007669"/>
    <property type="project" value="InterPro"/>
</dbReference>
<dbReference type="EMBL" id="SNTY01000010">
    <property type="protein sequence ID" value="TEU30242.1"/>
    <property type="molecule type" value="Genomic_DNA"/>
</dbReference>
<evidence type="ECO:0000256" key="1">
    <source>
        <dbReference type="SAM" id="SignalP"/>
    </source>
</evidence>
<keyword evidence="1" id="KW-0732">Signal</keyword>
<keyword evidence="3" id="KW-1185">Reference proteome</keyword>
<comment type="caution">
    <text evidence="2">The sequence shown here is derived from an EMBL/GenBank/DDBJ whole genome shotgun (WGS) entry which is preliminary data.</text>
</comment>
<dbReference type="GO" id="GO:0003723">
    <property type="term" value="F:RNA binding"/>
    <property type="evidence" value="ECO:0007669"/>
    <property type="project" value="InterPro"/>
</dbReference>
<accession>A0A4Y7XER9</accession>
<dbReference type="AlphaFoldDB" id="A0A4Y7XER9"/>